<comment type="caution">
    <text evidence="6">The sequence shown here is derived from an EMBL/GenBank/DDBJ whole genome shotgun (WGS) entry which is preliminary data.</text>
</comment>
<keyword evidence="1" id="KW-0805">Transcription regulation</keyword>
<proteinExistence type="predicted"/>
<dbReference type="GO" id="GO:0003700">
    <property type="term" value="F:DNA-binding transcription factor activity"/>
    <property type="evidence" value="ECO:0007669"/>
    <property type="project" value="InterPro"/>
</dbReference>
<accession>A0A261FNA8</accession>
<dbReference type="SMART" id="SM00342">
    <property type="entry name" value="HTH_ARAC"/>
    <property type="match status" value="1"/>
</dbReference>
<dbReference type="InterPro" id="IPR011051">
    <property type="entry name" value="RmlC_Cupin_sf"/>
</dbReference>
<protein>
    <submittedName>
        <fullName evidence="6">AraC family transcriptional regulator</fullName>
    </submittedName>
</protein>
<dbReference type="InterPro" id="IPR003313">
    <property type="entry name" value="AraC-bd"/>
</dbReference>
<dbReference type="GO" id="GO:0043565">
    <property type="term" value="F:sequence-specific DNA binding"/>
    <property type="evidence" value="ECO:0007669"/>
    <property type="project" value="InterPro"/>
</dbReference>
<dbReference type="PANTHER" id="PTHR43280">
    <property type="entry name" value="ARAC-FAMILY TRANSCRIPTIONAL REGULATOR"/>
    <property type="match status" value="1"/>
</dbReference>
<dbReference type="OrthoDB" id="9799345at2"/>
<dbReference type="SUPFAM" id="SSF51182">
    <property type="entry name" value="RmlC-like cupins"/>
    <property type="match status" value="1"/>
</dbReference>
<dbReference type="PROSITE" id="PS01124">
    <property type="entry name" value="HTH_ARAC_FAMILY_2"/>
    <property type="match status" value="1"/>
</dbReference>
<evidence type="ECO:0000259" key="5">
    <source>
        <dbReference type="PROSITE" id="PS01124"/>
    </source>
</evidence>
<evidence type="ECO:0000256" key="1">
    <source>
        <dbReference type="ARBA" id="ARBA00023015"/>
    </source>
</evidence>
<dbReference type="Proteomes" id="UP000216871">
    <property type="component" value="Unassembled WGS sequence"/>
</dbReference>
<organism evidence="6 7">
    <name type="scientific">Bifidobacterium myosotis</name>
    <dbReference type="NCBI Taxonomy" id="1630166"/>
    <lineage>
        <taxon>Bacteria</taxon>
        <taxon>Bacillati</taxon>
        <taxon>Actinomycetota</taxon>
        <taxon>Actinomycetes</taxon>
        <taxon>Bifidobacteriales</taxon>
        <taxon>Bifidobacteriaceae</taxon>
        <taxon>Bifidobacterium</taxon>
    </lineage>
</organism>
<dbReference type="InterPro" id="IPR020449">
    <property type="entry name" value="Tscrpt_reg_AraC-type_HTH"/>
</dbReference>
<dbReference type="Pfam" id="PF12833">
    <property type="entry name" value="HTH_18"/>
    <property type="match status" value="1"/>
</dbReference>
<feature type="region of interest" description="Disordered" evidence="4">
    <location>
        <begin position="1"/>
        <end position="24"/>
    </location>
</feature>
<dbReference type="RefSeq" id="WP_094667215.1">
    <property type="nucleotide sequence ID" value="NZ_MWWW01000006.1"/>
</dbReference>
<dbReference type="AlphaFoldDB" id="A0A261FNA8"/>
<keyword evidence="3" id="KW-0804">Transcription</keyword>
<dbReference type="EMBL" id="MWWW01000006">
    <property type="protein sequence ID" value="OZG60598.1"/>
    <property type="molecule type" value="Genomic_DNA"/>
</dbReference>
<sequence length="333" mass="37405">MRKPSGDAATHEAEDREERLPGAVPREYYGVLPDADAFRGRKDLGEVEFVMPPADSVIHWNRHGYPDSSIRWHHHEDIEFHLIREGPGTMLIGDAMVPFSAGQVTMIGSNVPHMWLSNLNTAREFPHRDVYCQVRPRVFEQLIRMIPDTAALAALMERSKRVISLTGASAAEGWRLLERMGEHSGLSQFIDLLELVQVFAAAPRDEWHTILLHDYVPDGSRLAEGDDRVNAALDYVAIHLTDGTLSLESTAASVGMSPSMFSRAFHRISGRTFSDFVRRLRIALACRLLVSGNDSVSEIPAQCGYANLSNFNRRFRQETGMTPSEYRRAHRLG</sequence>
<dbReference type="InterPro" id="IPR018060">
    <property type="entry name" value="HTH_AraC"/>
</dbReference>
<keyword evidence="7" id="KW-1185">Reference proteome</keyword>
<keyword evidence="2" id="KW-0238">DNA-binding</keyword>
<gene>
    <name evidence="6" type="ORF">BMYO_0729</name>
</gene>
<evidence type="ECO:0000256" key="3">
    <source>
        <dbReference type="ARBA" id="ARBA00023163"/>
    </source>
</evidence>
<feature type="domain" description="HTH araC/xylS-type" evidence="5">
    <location>
        <begin position="230"/>
        <end position="329"/>
    </location>
</feature>
<evidence type="ECO:0000313" key="7">
    <source>
        <dbReference type="Proteomes" id="UP000216871"/>
    </source>
</evidence>
<dbReference type="PANTHER" id="PTHR43280:SF27">
    <property type="entry name" value="TRANSCRIPTIONAL REGULATOR MTLR"/>
    <property type="match status" value="1"/>
</dbReference>
<evidence type="ECO:0000256" key="4">
    <source>
        <dbReference type="SAM" id="MobiDB-lite"/>
    </source>
</evidence>
<feature type="compositionally biased region" description="Basic and acidic residues" evidence="4">
    <location>
        <begin position="9"/>
        <end position="20"/>
    </location>
</feature>
<evidence type="ECO:0000256" key="2">
    <source>
        <dbReference type="ARBA" id="ARBA00023125"/>
    </source>
</evidence>
<dbReference type="PRINTS" id="PR00032">
    <property type="entry name" value="HTHARAC"/>
</dbReference>
<dbReference type="Gene3D" id="2.60.120.10">
    <property type="entry name" value="Jelly Rolls"/>
    <property type="match status" value="1"/>
</dbReference>
<dbReference type="Gene3D" id="1.10.10.60">
    <property type="entry name" value="Homeodomain-like"/>
    <property type="match status" value="2"/>
</dbReference>
<name>A0A261FNA8_9BIFI</name>
<dbReference type="InterPro" id="IPR014710">
    <property type="entry name" value="RmlC-like_jellyroll"/>
</dbReference>
<reference evidence="6 7" key="1">
    <citation type="journal article" date="2017" name="BMC Genomics">
        <title>Comparative genomic and phylogenomic analyses of the Bifidobacteriaceae family.</title>
        <authorList>
            <person name="Lugli G.A."/>
            <person name="Milani C."/>
            <person name="Turroni F."/>
            <person name="Duranti S."/>
            <person name="Mancabelli L."/>
            <person name="Mangifesta M."/>
            <person name="Ferrario C."/>
            <person name="Modesto M."/>
            <person name="Mattarelli P."/>
            <person name="Jiri K."/>
            <person name="van Sinderen D."/>
            <person name="Ventura M."/>
        </authorList>
    </citation>
    <scope>NUCLEOTIDE SEQUENCE [LARGE SCALE GENOMIC DNA]</scope>
    <source>
        <strain evidence="6 7">DSM 100196</strain>
    </source>
</reference>
<evidence type="ECO:0000313" key="6">
    <source>
        <dbReference type="EMBL" id="OZG60598.1"/>
    </source>
</evidence>
<dbReference type="Pfam" id="PF02311">
    <property type="entry name" value="AraC_binding"/>
    <property type="match status" value="1"/>
</dbReference>
<dbReference type="SUPFAM" id="SSF46689">
    <property type="entry name" value="Homeodomain-like"/>
    <property type="match status" value="2"/>
</dbReference>
<dbReference type="InterPro" id="IPR009057">
    <property type="entry name" value="Homeodomain-like_sf"/>
</dbReference>